<keyword evidence="1" id="KW-0812">Transmembrane</keyword>
<dbReference type="AlphaFoldDB" id="A0A1K2IBV5"/>
<name>A0A1K2IBV5_9FLAO</name>
<sequence length="45" mass="4945">MNTLIQNILVFTSMAFALTFLVKKYFWKKTASKKACGGGDACGCH</sequence>
<keyword evidence="1" id="KW-0472">Membrane</keyword>
<evidence type="ECO:0000313" key="3">
    <source>
        <dbReference type="Proteomes" id="UP000182544"/>
    </source>
</evidence>
<dbReference type="STRING" id="369401.SAMN05428642_101623"/>
<proteinExistence type="predicted"/>
<evidence type="ECO:0000313" key="2">
    <source>
        <dbReference type="EMBL" id="SFZ89893.1"/>
    </source>
</evidence>
<keyword evidence="1" id="KW-1133">Transmembrane helix</keyword>
<dbReference type="OrthoDB" id="1453462at2"/>
<feature type="transmembrane region" description="Helical" evidence="1">
    <location>
        <begin position="6"/>
        <end position="26"/>
    </location>
</feature>
<protein>
    <recommendedName>
        <fullName evidence="4">Virus attachment protein p12 family protein</fullName>
    </recommendedName>
</protein>
<dbReference type="RefSeq" id="WP_143144243.1">
    <property type="nucleotide sequence ID" value="NZ_FPKV01000001.1"/>
</dbReference>
<accession>A0A1K2IBV5</accession>
<dbReference type="Proteomes" id="UP000182544">
    <property type="component" value="Unassembled WGS sequence"/>
</dbReference>
<keyword evidence="3" id="KW-1185">Reference proteome</keyword>
<organism evidence="2 3">
    <name type="scientific">Flaviramulus basaltis</name>
    <dbReference type="NCBI Taxonomy" id="369401"/>
    <lineage>
        <taxon>Bacteria</taxon>
        <taxon>Pseudomonadati</taxon>
        <taxon>Bacteroidota</taxon>
        <taxon>Flavobacteriia</taxon>
        <taxon>Flavobacteriales</taxon>
        <taxon>Flavobacteriaceae</taxon>
        <taxon>Flaviramulus</taxon>
    </lineage>
</organism>
<reference evidence="2 3" key="1">
    <citation type="submission" date="2016-10" db="EMBL/GenBank/DDBJ databases">
        <authorList>
            <person name="de Groot N.N."/>
        </authorList>
    </citation>
    <scope>NUCLEOTIDE SEQUENCE [LARGE SCALE GENOMIC DNA]</scope>
    <source>
        <strain evidence="2 3">DSM 18180</strain>
    </source>
</reference>
<evidence type="ECO:0000256" key="1">
    <source>
        <dbReference type="SAM" id="Phobius"/>
    </source>
</evidence>
<gene>
    <name evidence="2" type="ORF">SAMN05428642_101623</name>
</gene>
<dbReference type="EMBL" id="FPKV01000001">
    <property type="protein sequence ID" value="SFZ89893.1"/>
    <property type="molecule type" value="Genomic_DNA"/>
</dbReference>
<evidence type="ECO:0008006" key="4">
    <source>
        <dbReference type="Google" id="ProtNLM"/>
    </source>
</evidence>